<dbReference type="InterPro" id="IPR017336">
    <property type="entry name" value="Snurportin-1"/>
</dbReference>
<evidence type="ECO:0000259" key="12">
    <source>
        <dbReference type="Pfam" id="PF21974"/>
    </source>
</evidence>
<evidence type="ECO:0000256" key="1">
    <source>
        <dbReference type="ARBA" id="ARBA00003975"/>
    </source>
</evidence>
<keyword evidence="13" id="KW-1185">Reference proteome</keyword>
<dbReference type="GO" id="GO:0005737">
    <property type="term" value="C:cytoplasm"/>
    <property type="evidence" value="ECO:0007669"/>
    <property type="project" value="UniProtKB-SubCell"/>
</dbReference>
<evidence type="ECO:0000256" key="3">
    <source>
        <dbReference type="ARBA" id="ARBA00004496"/>
    </source>
</evidence>
<dbReference type="GO" id="GO:0061015">
    <property type="term" value="P:snRNA import into nucleus"/>
    <property type="evidence" value="ECO:0007669"/>
    <property type="project" value="InterPro"/>
</dbReference>
<evidence type="ECO:0000256" key="9">
    <source>
        <dbReference type="ARBA" id="ARBA00023242"/>
    </source>
</evidence>
<name>A0A914X1C4_9BILA</name>
<evidence type="ECO:0000256" key="5">
    <source>
        <dbReference type="ARBA" id="ARBA00016034"/>
    </source>
</evidence>
<dbReference type="AlphaFoldDB" id="A0A914X1C4"/>
<sequence length="307" mass="35402">QSKPEECQQKRRSAVLEQQKKARFDYVNHARRLAFNELDDSDDAPLSEPETMDTSGSARVRKRTNPYENQLMLSEWLIDRPDDMFDNWLMKPCPEGKRCLVVASKGMTSVYRNNGYRTNQFPSLLPGGSRDSSSGYTILDCIYSQLDKTFYALDMICWNKMTCSDSDTDCRFFLLNSNLTENGNFLETSPHNPYRFVSLPYCNCSGTEAMEEMMKSDFQFPVDGVLFYHKATHYLAGQTPLVTWLLPWMLPEIMGVAVPEKYTKGHENQTAAQFRSDFETKRRGGRRSNLYQQPKEPTNEEEAVEVD</sequence>
<evidence type="ECO:0000313" key="14">
    <source>
        <dbReference type="WBParaSite" id="PSAMB.scaffold6032size10335.g27771.t1"/>
    </source>
</evidence>
<feature type="domain" description="Snurportin-1 m3G cap-binding" evidence="12">
    <location>
        <begin position="70"/>
        <end position="247"/>
    </location>
</feature>
<evidence type="ECO:0000313" key="13">
    <source>
        <dbReference type="Proteomes" id="UP000887566"/>
    </source>
</evidence>
<comment type="subcellular location">
    <subcellularLocation>
        <location evidence="3">Cytoplasm</location>
    </subcellularLocation>
    <subcellularLocation>
        <location evidence="2">Nucleus</location>
    </subcellularLocation>
</comment>
<comment type="similarity">
    <text evidence="4">Belongs to the snurportin family.</text>
</comment>
<dbReference type="Proteomes" id="UP000887566">
    <property type="component" value="Unplaced"/>
</dbReference>
<evidence type="ECO:0000256" key="4">
    <source>
        <dbReference type="ARBA" id="ARBA00007540"/>
    </source>
</evidence>
<keyword evidence="9" id="KW-0539">Nucleus</keyword>
<organism evidence="13 14">
    <name type="scientific">Plectus sambesii</name>
    <dbReference type="NCBI Taxonomy" id="2011161"/>
    <lineage>
        <taxon>Eukaryota</taxon>
        <taxon>Metazoa</taxon>
        <taxon>Ecdysozoa</taxon>
        <taxon>Nematoda</taxon>
        <taxon>Chromadorea</taxon>
        <taxon>Plectida</taxon>
        <taxon>Plectina</taxon>
        <taxon>Plectoidea</taxon>
        <taxon>Plectidae</taxon>
        <taxon>Plectus</taxon>
    </lineage>
</organism>
<protein>
    <recommendedName>
        <fullName evidence="5">Snurportin-1</fullName>
    </recommendedName>
</protein>
<dbReference type="PANTHER" id="PTHR13403">
    <property type="entry name" value="SNURPORTIN1 RNUT1 PROTEIN RNA, U TRANSPORTER 1"/>
    <property type="match status" value="1"/>
</dbReference>
<dbReference type="Pfam" id="PF21974">
    <property type="entry name" value="SPN1_m3Gcap_bd"/>
    <property type="match status" value="1"/>
</dbReference>
<accession>A0A914X1C4</accession>
<evidence type="ECO:0000256" key="7">
    <source>
        <dbReference type="ARBA" id="ARBA00022490"/>
    </source>
</evidence>
<dbReference type="SUPFAM" id="SSF56091">
    <property type="entry name" value="DNA ligase/mRNA capping enzyme, catalytic domain"/>
    <property type="match status" value="1"/>
</dbReference>
<evidence type="ECO:0000256" key="6">
    <source>
        <dbReference type="ARBA" id="ARBA00022448"/>
    </source>
</evidence>
<dbReference type="CDD" id="cd09232">
    <property type="entry name" value="Snurportin-1_C"/>
    <property type="match status" value="1"/>
</dbReference>
<keyword evidence="6" id="KW-0813">Transport</keyword>
<dbReference type="InterPro" id="IPR047857">
    <property type="entry name" value="Snurportin1_C"/>
</dbReference>
<dbReference type="GO" id="GO:0003723">
    <property type="term" value="F:RNA binding"/>
    <property type="evidence" value="ECO:0007669"/>
    <property type="project" value="UniProtKB-KW"/>
</dbReference>
<feature type="region of interest" description="Disordered" evidence="10">
    <location>
        <begin position="40"/>
        <end position="62"/>
    </location>
</feature>
<proteinExistence type="inferred from homology"/>
<reference evidence="14" key="1">
    <citation type="submission" date="2022-11" db="UniProtKB">
        <authorList>
            <consortium name="WormBaseParasite"/>
        </authorList>
    </citation>
    <scope>IDENTIFICATION</scope>
</reference>
<evidence type="ECO:0000256" key="2">
    <source>
        <dbReference type="ARBA" id="ARBA00004123"/>
    </source>
</evidence>
<dbReference type="GO" id="GO:0005634">
    <property type="term" value="C:nucleus"/>
    <property type="evidence" value="ECO:0007669"/>
    <property type="project" value="UniProtKB-SubCell"/>
</dbReference>
<dbReference type="PANTHER" id="PTHR13403:SF6">
    <property type="entry name" value="SNURPORTIN-1"/>
    <property type="match status" value="1"/>
</dbReference>
<feature type="region of interest" description="Disordered" evidence="10">
    <location>
        <begin position="268"/>
        <end position="307"/>
    </location>
</feature>
<keyword evidence="7" id="KW-0963">Cytoplasm</keyword>
<feature type="domain" description="Snurportin-1 N-terminal" evidence="11">
    <location>
        <begin position="5"/>
        <end position="32"/>
    </location>
</feature>
<dbReference type="WBParaSite" id="PSAMB.scaffold6032size10335.g27771.t1">
    <property type="protein sequence ID" value="PSAMB.scaffold6032size10335.g27771.t1"/>
    <property type="gene ID" value="PSAMB.scaffold6032size10335.g27771"/>
</dbReference>
<keyword evidence="8" id="KW-0694">RNA-binding</keyword>
<dbReference type="Pfam" id="PF11538">
    <property type="entry name" value="Snurportin1"/>
    <property type="match status" value="1"/>
</dbReference>
<comment type="function">
    <text evidence="1">Functions as an U snRNP-specific nuclear import adapter. Involved in the trimethylguanosine (m3G)-cap-dependent nuclear import of U snRNPs. Binds specifically to the terminal m3G-cap U snRNAs.</text>
</comment>
<evidence type="ECO:0000256" key="10">
    <source>
        <dbReference type="SAM" id="MobiDB-lite"/>
    </source>
</evidence>
<dbReference type="Gene3D" id="3.30.470.30">
    <property type="entry name" value="DNA ligase/mRNA capping enzyme"/>
    <property type="match status" value="1"/>
</dbReference>
<evidence type="ECO:0000256" key="8">
    <source>
        <dbReference type="ARBA" id="ARBA00022884"/>
    </source>
</evidence>
<evidence type="ECO:0000259" key="11">
    <source>
        <dbReference type="Pfam" id="PF11538"/>
    </source>
</evidence>
<dbReference type="InterPro" id="IPR024721">
    <property type="entry name" value="Snurportin-1_N"/>
</dbReference>